<dbReference type="PANTHER" id="PTHR44360:SF1">
    <property type="entry name" value="DNAJ HOMOLOG SUBFAMILY B MEMBER 9"/>
    <property type="match status" value="1"/>
</dbReference>
<keyword evidence="4" id="KW-1185">Reference proteome</keyword>
<dbReference type="InterPro" id="IPR036869">
    <property type="entry name" value="J_dom_sf"/>
</dbReference>
<dbReference type="GO" id="GO:0005783">
    <property type="term" value="C:endoplasmic reticulum"/>
    <property type="evidence" value="ECO:0007669"/>
    <property type="project" value="TreeGrafter"/>
</dbReference>
<evidence type="ECO:0000256" key="1">
    <source>
        <dbReference type="ARBA" id="ARBA00023186"/>
    </source>
</evidence>
<dbReference type="PROSITE" id="PS50076">
    <property type="entry name" value="DNAJ_2"/>
    <property type="match status" value="1"/>
</dbReference>
<dbReference type="Pfam" id="PF00226">
    <property type="entry name" value="DnaJ"/>
    <property type="match status" value="1"/>
</dbReference>
<dbReference type="PRINTS" id="PR00625">
    <property type="entry name" value="JDOMAIN"/>
</dbReference>
<dbReference type="Proteomes" id="UP000789706">
    <property type="component" value="Unassembled WGS sequence"/>
</dbReference>
<dbReference type="EMBL" id="CAJVPK010000071">
    <property type="protein sequence ID" value="CAG8442740.1"/>
    <property type="molecule type" value="Genomic_DNA"/>
</dbReference>
<protein>
    <submittedName>
        <fullName evidence="3">1824_t:CDS:1</fullName>
    </submittedName>
</protein>
<dbReference type="AlphaFoldDB" id="A0A9N8YS29"/>
<feature type="domain" description="J" evidence="2">
    <location>
        <begin position="11"/>
        <end position="82"/>
    </location>
</feature>
<dbReference type="GO" id="GO:0051087">
    <property type="term" value="F:protein-folding chaperone binding"/>
    <property type="evidence" value="ECO:0007669"/>
    <property type="project" value="TreeGrafter"/>
</dbReference>
<dbReference type="InterPro" id="IPR001623">
    <property type="entry name" value="DnaJ_domain"/>
</dbReference>
<dbReference type="PANTHER" id="PTHR44360">
    <property type="entry name" value="DNAJ HOMOLOG SUBFAMILY B MEMBER 9"/>
    <property type="match status" value="1"/>
</dbReference>
<accession>A0A9N8YS29</accession>
<keyword evidence="1" id="KW-0143">Chaperone</keyword>
<comment type="caution">
    <text evidence="3">The sequence shown here is derived from an EMBL/GenBank/DDBJ whole genome shotgun (WGS) entry which is preliminary data.</text>
</comment>
<dbReference type="GO" id="GO:0036503">
    <property type="term" value="P:ERAD pathway"/>
    <property type="evidence" value="ECO:0007669"/>
    <property type="project" value="TreeGrafter"/>
</dbReference>
<gene>
    <name evidence="3" type="ORF">DEBURN_LOCUS1569</name>
</gene>
<dbReference type="Gene3D" id="1.10.287.110">
    <property type="entry name" value="DnaJ domain"/>
    <property type="match status" value="1"/>
</dbReference>
<dbReference type="InterPro" id="IPR051948">
    <property type="entry name" value="Hsp70_co-chaperone_J-domain"/>
</dbReference>
<dbReference type="OrthoDB" id="10250354at2759"/>
<dbReference type="GO" id="GO:0051787">
    <property type="term" value="F:misfolded protein binding"/>
    <property type="evidence" value="ECO:0007669"/>
    <property type="project" value="TreeGrafter"/>
</dbReference>
<reference evidence="3" key="1">
    <citation type="submission" date="2021-06" db="EMBL/GenBank/DDBJ databases">
        <authorList>
            <person name="Kallberg Y."/>
            <person name="Tangrot J."/>
            <person name="Rosling A."/>
        </authorList>
    </citation>
    <scope>NUCLEOTIDE SEQUENCE</scope>
    <source>
        <strain evidence="3">AZ414A</strain>
    </source>
</reference>
<sequence length="338" mass="39210">MSYLDPEPLPDYYEALGIPPSASQDQVKKAYRKLALKFHPDKIRQTSETYDPVEVNKQFILINEAYKVLENTESRERYEEFRRTGKLPEEQKLSREEYAAYQNLRNIRKRYHDIMLYKEKILELSKIFINSAISLDDLIQVFEKTHWISIDKDTLVYSDFVESQNRLIDSITKIVAPLMLACYNGTWTDDEVFEILRKVKCLQLQVIKYLETINKQIETNGHDFDPNILNETKVQTIRTEINNMAEHPIMNKIASGKFGQNLYPLLQTAALFGPPLIGYSLYWSLFATILVASISVRRNDGDLENFNQFLELFDGAIGVLEITIGINNDDDDGEIMNN</sequence>
<name>A0A9N8YS29_9GLOM</name>
<evidence type="ECO:0000313" key="4">
    <source>
        <dbReference type="Proteomes" id="UP000789706"/>
    </source>
</evidence>
<evidence type="ECO:0000259" key="2">
    <source>
        <dbReference type="PROSITE" id="PS50076"/>
    </source>
</evidence>
<dbReference type="SMART" id="SM00271">
    <property type="entry name" value="DnaJ"/>
    <property type="match status" value="1"/>
</dbReference>
<dbReference type="SUPFAM" id="SSF46565">
    <property type="entry name" value="Chaperone J-domain"/>
    <property type="match status" value="1"/>
</dbReference>
<proteinExistence type="predicted"/>
<organism evidence="3 4">
    <name type="scientific">Diversispora eburnea</name>
    <dbReference type="NCBI Taxonomy" id="1213867"/>
    <lineage>
        <taxon>Eukaryota</taxon>
        <taxon>Fungi</taxon>
        <taxon>Fungi incertae sedis</taxon>
        <taxon>Mucoromycota</taxon>
        <taxon>Glomeromycotina</taxon>
        <taxon>Glomeromycetes</taxon>
        <taxon>Diversisporales</taxon>
        <taxon>Diversisporaceae</taxon>
        <taxon>Diversispora</taxon>
    </lineage>
</organism>
<dbReference type="CDD" id="cd06257">
    <property type="entry name" value="DnaJ"/>
    <property type="match status" value="1"/>
</dbReference>
<evidence type="ECO:0000313" key="3">
    <source>
        <dbReference type="EMBL" id="CAG8442740.1"/>
    </source>
</evidence>